<keyword evidence="3" id="KW-1185">Reference proteome</keyword>
<keyword evidence="1" id="KW-0812">Transmembrane</keyword>
<evidence type="ECO:0000313" key="2">
    <source>
        <dbReference type="EMBL" id="GAA1573927.1"/>
    </source>
</evidence>
<evidence type="ECO:0000313" key="3">
    <source>
        <dbReference type="Proteomes" id="UP001501470"/>
    </source>
</evidence>
<dbReference type="EMBL" id="BAAAQD010000051">
    <property type="protein sequence ID" value="GAA1573927.1"/>
    <property type="molecule type" value="Genomic_DNA"/>
</dbReference>
<feature type="transmembrane region" description="Helical" evidence="1">
    <location>
        <begin position="45"/>
        <end position="67"/>
    </location>
</feature>
<keyword evidence="1" id="KW-1133">Transmembrane helix</keyword>
<reference evidence="3" key="1">
    <citation type="journal article" date="2019" name="Int. J. Syst. Evol. Microbiol.">
        <title>The Global Catalogue of Microorganisms (GCM) 10K type strain sequencing project: providing services to taxonomists for standard genome sequencing and annotation.</title>
        <authorList>
            <consortium name="The Broad Institute Genomics Platform"/>
            <consortium name="The Broad Institute Genome Sequencing Center for Infectious Disease"/>
            <person name="Wu L."/>
            <person name="Ma J."/>
        </authorList>
    </citation>
    <scope>NUCLEOTIDE SEQUENCE [LARGE SCALE GENOMIC DNA]</scope>
    <source>
        <strain evidence="3">JCM 15933</strain>
    </source>
</reference>
<evidence type="ECO:0008006" key="4">
    <source>
        <dbReference type="Google" id="ProtNLM"/>
    </source>
</evidence>
<name>A0ABP4P514_9ACTN</name>
<evidence type="ECO:0000256" key="1">
    <source>
        <dbReference type="SAM" id="Phobius"/>
    </source>
</evidence>
<organism evidence="2 3">
    <name type="scientific">Dactylosporangium maewongense</name>
    <dbReference type="NCBI Taxonomy" id="634393"/>
    <lineage>
        <taxon>Bacteria</taxon>
        <taxon>Bacillati</taxon>
        <taxon>Actinomycetota</taxon>
        <taxon>Actinomycetes</taxon>
        <taxon>Micromonosporales</taxon>
        <taxon>Micromonosporaceae</taxon>
        <taxon>Dactylosporangium</taxon>
    </lineage>
</organism>
<protein>
    <recommendedName>
        <fullName evidence="4">PPM-type phosphatase domain-containing protein</fullName>
    </recommendedName>
</protein>
<comment type="caution">
    <text evidence="2">The sequence shown here is derived from an EMBL/GenBank/DDBJ whole genome shotgun (WGS) entry which is preliminary data.</text>
</comment>
<dbReference type="RefSeq" id="WP_344514997.1">
    <property type="nucleotide sequence ID" value="NZ_BAAAQD010000051.1"/>
</dbReference>
<dbReference type="Proteomes" id="UP001501470">
    <property type="component" value="Unassembled WGS sequence"/>
</dbReference>
<feature type="transmembrane region" description="Helical" evidence="1">
    <location>
        <begin position="73"/>
        <end position="91"/>
    </location>
</feature>
<proteinExistence type="predicted"/>
<gene>
    <name evidence="2" type="ORF">GCM10009827_114780</name>
</gene>
<feature type="transmembrane region" description="Helical" evidence="1">
    <location>
        <begin position="6"/>
        <end position="33"/>
    </location>
</feature>
<accession>A0ABP4P514</accession>
<sequence>MKVSTRAALFAVTGNAIVMGAVGVTAPIGWLLVPGVAGMASRPRVAALMSGWAGALILLSVAVPIVPGHRGDRGALATSALYLAVIPVLSWRRRRTRLSWSRAAVPTVVDVGTGRVDRPVMLAVSRVPGELATAVFVPGDGLWVLIGMVMGDVPDLGRCVRTVERTFRSAVRRGGAGLWQLPALLTPLVRRHAPDGYAAATFVRVDLAGAVQVLRCGGPEILGLRHTADAPDGLLDVLDAGPGALPLGAVLEPVLVPRLPDDARIAIVTTGYAVAHYDNYADAVHHTLRCADTAVAAARLLDSPTSAAGASVSRNPPGPAVVIDRVGGMH</sequence>
<keyword evidence="1" id="KW-0472">Membrane</keyword>